<keyword evidence="2" id="KW-1185">Reference proteome</keyword>
<protein>
    <submittedName>
        <fullName evidence="1">Uncharacterized protein</fullName>
    </submittedName>
</protein>
<reference evidence="1 2" key="1">
    <citation type="journal article" date="2021" name="Plant Biotechnol. J.">
        <title>Multi-omics assisted identification of the key and species-specific regulatory components of drought-tolerant mechanisms in Gossypium stocksii.</title>
        <authorList>
            <person name="Yu D."/>
            <person name="Ke L."/>
            <person name="Zhang D."/>
            <person name="Wu Y."/>
            <person name="Sun Y."/>
            <person name="Mei J."/>
            <person name="Sun J."/>
            <person name="Sun Y."/>
        </authorList>
    </citation>
    <scope>NUCLEOTIDE SEQUENCE [LARGE SCALE GENOMIC DNA]</scope>
    <source>
        <strain evidence="2">cv. E1</strain>
        <tissue evidence="1">Leaf</tissue>
    </source>
</reference>
<evidence type="ECO:0000313" key="2">
    <source>
        <dbReference type="Proteomes" id="UP000828251"/>
    </source>
</evidence>
<feature type="non-terminal residue" evidence="1">
    <location>
        <position position="78"/>
    </location>
</feature>
<evidence type="ECO:0000313" key="1">
    <source>
        <dbReference type="EMBL" id="KAH1098162.1"/>
    </source>
</evidence>
<comment type="caution">
    <text evidence="1">The sequence shown here is derived from an EMBL/GenBank/DDBJ whole genome shotgun (WGS) entry which is preliminary data.</text>
</comment>
<sequence>MSLVSWGDCCQTLSNGGLGIRRFKEKNDSFMLKLGFNLLTNKEALWVKVFQAKYKITEVILDDICRSKYFFVWRSLSK</sequence>
<name>A0A9D3VVS0_9ROSI</name>
<proteinExistence type="predicted"/>
<organism evidence="1 2">
    <name type="scientific">Gossypium stocksii</name>
    <dbReference type="NCBI Taxonomy" id="47602"/>
    <lineage>
        <taxon>Eukaryota</taxon>
        <taxon>Viridiplantae</taxon>
        <taxon>Streptophyta</taxon>
        <taxon>Embryophyta</taxon>
        <taxon>Tracheophyta</taxon>
        <taxon>Spermatophyta</taxon>
        <taxon>Magnoliopsida</taxon>
        <taxon>eudicotyledons</taxon>
        <taxon>Gunneridae</taxon>
        <taxon>Pentapetalae</taxon>
        <taxon>rosids</taxon>
        <taxon>malvids</taxon>
        <taxon>Malvales</taxon>
        <taxon>Malvaceae</taxon>
        <taxon>Malvoideae</taxon>
        <taxon>Gossypium</taxon>
    </lineage>
</organism>
<dbReference type="AlphaFoldDB" id="A0A9D3VVS0"/>
<gene>
    <name evidence="1" type="ORF">J1N35_015083</name>
</gene>
<dbReference type="EMBL" id="JAIQCV010000005">
    <property type="protein sequence ID" value="KAH1098162.1"/>
    <property type="molecule type" value="Genomic_DNA"/>
</dbReference>
<dbReference type="Proteomes" id="UP000828251">
    <property type="component" value="Unassembled WGS sequence"/>
</dbReference>
<accession>A0A9D3VVS0</accession>
<dbReference type="OrthoDB" id="1001947at2759"/>